<evidence type="ECO:0000313" key="2">
    <source>
        <dbReference type="EMBL" id="RWR28120.1"/>
    </source>
</evidence>
<dbReference type="AlphaFoldDB" id="A0A443K5U3"/>
<dbReference type="Gene3D" id="3.10.620.30">
    <property type="match status" value="1"/>
</dbReference>
<evidence type="ECO:0000259" key="1">
    <source>
        <dbReference type="SMART" id="SM00460"/>
    </source>
</evidence>
<feature type="domain" description="Transglutaminase-like" evidence="1">
    <location>
        <begin position="161"/>
        <end position="227"/>
    </location>
</feature>
<reference evidence="2 3" key="2">
    <citation type="submission" date="2019-01" db="EMBL/GenBank/DDBJ databases">
        <authorList>
            <person name="Li Y."/>
        </authorList>
    </citation>
    <scope>NUCLEOTIDE SEQUENCE [LARGE SCALE GENOMIC DNA]</scope>
    <source>
        <strain evidence="2 3">07D10-4-3</strain>
    </source>
</reference>
<organism evidence="2 3">
    <name type="scientific">Paenirhodobacter populi</name>
    <dbReference type="NCBI Taxonomy" id="2306993"/>
    <lineage>
        <taxon>Bacteria</taxon>
        <taxon>Pseudomonadati</taxon>
        <taxon>Pseudomonadota</taxon>
        <taxon>Alphaproteobacteria</taxon>
        <taxon>Rhodobacterales</taxon>
        <taxon>Rhodobacter group</taxon>
        <taxon>Paenirhodobacter</taxon>
    </lineage>
</organism>
<dbReference type="RefSeq" id="WP_128233428.1">
    <property type="nucleotide sequence ID" value="NZ_SAUY01000026.1"/>
</dbReference>
<dbReference type="EMBL" id="SAUY01000026">
    <property type="protein sequence ID" value="RWR28120.1"/>
    <property type="molecule type" value="Genomic_DNA"/>
</dbReference>
<dbReference type="Gene3D" id="2.60.40.2250">
    <property type="match status" value="1"/>
</dbReference>
<gene>
    <name evidence="2" type="ORF">D2T29_17160</name>
</gene>
<protein>
    <submittedName>
        <fullName evidence="2">Transglutaminase family protein</fullName>
    </submittedName>
</protein>
<accession>A0A443K5U3</accession>
<comment type="caution">
    <text evidence="2">The sequence shown here is derived from an EMBL/GenBank/DDBJ whole genome shotgun (WGS) entry which is preliminary data.</text>
</comment>
<dbReference type="InterPro" id="IPR002931">
    <property type="entry name" value="Transglutaminase-like"/>
</dbReference>
<dbReference type="Proteomes" id="UP000284451">
    <property type="component" value="Unassembled WGS sequence"/>
</dbReference>
<proteinExistence type="predicted"/>
<reference evidence="2 3" key="1">
    <citation type="submission" date="2019-01" db="EMBL/GenBank/DDBJ databases">
        <title>Sinorhodobacter populi sp. nov. isolated from the symptomatic bark tissue of Populus euramericana canker.</title>
        <authorList>
            <person name="Xu G."/>
        </authorList>
    </citation>
    <scope>NUCLEOTIDE SEQUENCE [LARGE SCALE GENOMIC DNA]</scope>
    <source>
        <strain evidence="2 3">07D10-4-3</strain>
    </source>
</reference>
<dbReference type="SUPFAM" id="SSF54001">
    <property type="entry name" value="Cysteine proteinases"/>
    <property type="match status" value="1"/>
</dbReference>
<sequence>MFIRLGYEIGISCNQPTEIIALLDVHPDSADRIIASSGLKISPELPVHYYLDAYGNSCLRFTAQPGEVTLYRDSLIEDDGQPDPWDSMVTEAPVPDLPDEVMAYLLASRYCETDLMMDRAWGLFGHLPPGWARVRAIFDHVDQRLTFGYQYARATRTAAEAYDERIGVCRDFAHLAITLCRCMNIPARYVNGYLGDIGVPPDPAPMDFNAWCEVWLGGRWITLDARHNLPRIGRIVVARGRDATDIPLIQSFGPHMLTKFRVWTEEEQDNAALTRYHGAVPS</sequence>
<dbReference type="InterPro" id="IPR038765">
    <property type="entry name" value="Papain-like_cys_pep_sf"/>
</dbReference>
<dbReference type="Pfam" id="PF01841">
    <property type="entry name" value="Transglut_core"/>
    <property type="match status" value="1"/>
</dbReference>
<name>A0A443K5U3_9RHOB</name>
<dbReference type="PANTHER" id="PTHR33490:SF12">
    <property type="entry name" value="BLL5557 PROTEIN"/>
    <property type="match status" value="1"/>
</dbReference>
<dbReference type="PANTHER" id="PTHR33490">
    <property type="entry name" value="BLR5614 PROTEIN-RELATED"/>
    <property type="match status" value="1"/>
</dbReference>
<dbReference type="SMART" id="SM00460">
    <property type="entry name" value="TGc"/>
    <property type="match status" value="1"/>
</dbReference>
<evidence type="ECO:0000313" key="3">
    <source>
        <dbReference type="Proteomes" id="UP000284451"/>
    </source>
</evidence>